<organism evidence="1 2">
    <name type="scientific">Mycobacterium novum</name>
    <dbReference type="NCBI Taxonomy" id="2492438"/>
    <lineage>
        <taxon>Bacteria</taxon>
        <taxon>Bacillati</taxon>
        <taxon>Actinomycetota</taxon>
        <taxon>Actinomycetes</taxon>
        <taxon>Mycobacteriales</taxon>
        <taxon>Mycobacteriaceae</taxon>
        <taxon>Mycobacterium</taxon>
    </lineage>
</organism>
<dbReference type="EMBL" id="AP022562">
    <property type="protein sequence ID" value="BBX12405.1"/>
    <property type="molecule type" value="Genomic_DNA"/>
</dbReference>
<name>A0A7I7JKG7_9MYCO</name>
<protein>
    <submittedName>
        <fullName evidence="1">Uncharacterized protein</fullName>
    </submittedName>
</protein>
<dbReference type="Proteomes" id="UP000466997">
    <property type="component" value="Chromosome"/>
</dbReference>
<evidence type="ECO:0000313" key="1">
    <source>
        <dbReference type="EMBL" id="BBX12405.1"/>
    </source>
</evidence>
<reference evidence="1 2" key="1">
    <citation type="journal article" date="2019" name="Emerg. Microbes Infect.">
        <title>Comprehensive subspecies identification of 175 nontuberculous mycobacteria species based on 7547 genomic profiles.</title>
        <authorList>
            <person name="Matsumoto Y."/>
            <person name="Kinjo T."/>
            <person name="Motooka D."/>
            <person name="Nabeya D."/>
            <person name="Jung N."/>
            <person name="Uechi K."/>
            <person name="Horii T."/>
            <person name="Iida T."/>
            <person name="Fujita J."/>
            <person name="Nakamura S."/>
        </authorList>
    </citation>
    <scope>NUCLEOTIDE SEQUENCE [LARGE SCALE GENOMIC DNA]</scope>
    <source>
        <strain evidence="1 2">JCM 6391</strain>
    </source>
</reference>
<gene>
    <name evidence="1" type="ORF">MNVM_14860</name>
</gene>
<proteinExistence type="predicted"/>
<evidence type="ECO:0000313" key="2">
    <source>
        <dbReference type="Proteomes" id="UP000466997"/>
    </source>
</evidence>
<dbReference type="KEGG" id="mnm:MNVM_14860"/>
<sequence length="74" mass="6806">MASPGLPGVLDDGGAAGVEVLGGAVVGRGVRNDGSGGPLPPGAAVGLPSTVVLQPATSSAAASTSCRLNALVLA</sequence>
<dbReference type="AlphaFoldDB" id="A0A7I7JKG7"/>
<keyword evidence="2" id="KW-1185">Reference proteome</keyword>
<accession>A0A7I7JKG7</accession>